<protein>
    <submittedName>
        <fullName evidence="3">Uncharacterized protein</fullName>
    </submittedName>
</protein>
<feature type="transmembrane region" description="Helical" evidence="2">
    <location>
        <begin position="210"/>
        <end position="232"/>
    </location>
</feature>
<sequence length="391" mass="43022">MGSWAARATRAKLTEKPFPGARYSALSLLRGSEEADRRWLDIADDIPVHLAPIGNKRLEATRLTGVKFFGITACDGQHLLTIAVAPTRLSSFFAGICISTTYRALPSRNFNCANSIPTTNPEPTNHSIPPSVTNTAALPTPKVTMSKAYRVGDESPLLKRVLIPFWVLRVIISLVLIGVYALLIAGLGVYKDDARRLVDEYNTKLNYEAIVATSVVIMVIMLICLILDLVCIIKRARRTLSPPFFFGTNLFQTTFWVVSFIISMIGARPSAVYVVVNVVILLSYLGLMIYASIVFHWYRTGKLTSGSATKGVYVATANPTEAHNLVANDANTAYAPQSTGYGQTHPQEYPKPAYYDQSATQPYSAQGYEPYSGQPQQQPAQGYEMHTRTNV</sequence>
<feature type="compositionally biased region" description="Polar residues" evidence="1">
    <location>
        <begin position="336"/>
        <end position="346"/>
    </location>
</feature>
<reference evidence="3" key="2">
    <citation type="submission" date="2023-05" db="EMBL/GenBank/DDBJ databases">
        <authorList>
            <consortium name="Lawrence Berkeley National Laboratory"/>
            <person name="Steindorff A."/>
            <person name="Hensen N."/>
            <person name="Bonometti L."/>
            <person name="Westerberg I."/>
            <person name="Brannstrom I.O."/>
            <person name="Guillou S."/>
            <person name="Cros-Aarteil S."/>
            <person name="Calhoun S."/>
            <person name="Haridas S."/>
            <person name="Kuo A."/>
            <person name="Mondo S."/>
            <person name="Pangilinan J."/>
            <person name="Riley R."/>
            <person name="Labutti K."/>
            <person name="Andreopoulos B."/>
            <person name="Lipzen A."/>
            <person name="Chen C."/>
            <person name="Yanf M."/>
            <person name="Daum C."/>
            <person name="Ng V."/>
            <person name="Clum A."/>
            <person name="Ohm R."/>
            <person name="Martin F."/>
            <person name="Silar P."/>
            <person name="Natvig D."/>
            <person name="Lalanne C."/>
            <person name="Gautier V."/>
            <person name="Ament-Velasquez S.L."/>
            <person name="Kruys A."/>
            <person name="Hutchinson M.I."/>
            <person name="Powell A.J."/>
            <person name="Barry K."/>
            <person name="Miller A.N."/>
            <person name="Grigoriev I.V."/>
            <person name="Debuchy R."/>
            <person name="Gladieux P."/>
            <person name="Thoren M.H."/>
            <person name="Johannesson H."/>
        </authorList>
    </citation>
    <scope>NUCLEOTIDE SEQUENCE</scope>
    <source>
        <strain evidence="3">PSN309</strain>
    </source>
</reference>
<feature type="transmembrane region" description="Helical" evidence="2">
    <location>
        <begin position="244"/>
        <end position="265"/>
    </location>
</feature>
<keyword evidence="2" id="KW-1133">Transmembrane helix</keyword>
<keyword evidence="2" id="KW-0812">Transmembrane</keyword>
<dbReference type="AlphaFoldDB" id="A0AAN7AEF1"/>
<keyword evidence="4" id="KW-1185">Reference proteome</keyword>
<feature type="region of interest" description="Disordered" evidence="1">
    <location>
        <begin position="363"/>
        <end position="391"/>
    </location>
</feature>
<name>A0AAN7AEF1_9PEZI</name>
<feature type="region of interest" description="Disordered" evidence="1">
    <location>
        <begin position="336"/>
        <end position="355"/>
    </location>
</feature>
<comment type="caution">
    <text evidence="3">The sequence shown here is derived from an EMBL/GenBank/DDBJ whole genome shotgun (WGS) entry which is preliminary data.</text>
</comment>
<gene>
    <name evidence="3" type="ORF">QBC35DRAFT_507863</name>
</gene>
<feature type="transmembrane region" description="Helical" evidence="2">
    <location>
        <begin position="271"/>
        <end position="298"/>
    </location>
</feature>
<organism evidence="3 4">
    <name type="scientific">Podospora australis</name>
    <dbReference type="NCBI Taxonomy" id="1536484"/>
    <lineage>
        <taxon>Eukaryota</taxon>
        <taxon>Fungi</taxon>
        <taxon>Dikarya</taxon>
        <taxon>Ascomycota</taxon>
        <taxon>Pezizomycotina</taxon>
        <taxon>Sordariomycetes</taxon>
        <taxon>Sordariomycetidae</taxon>
        <taxon>Sordariales</taxon>
        <taxon>Podosporaceae</taxon>
        <taxon>Podospora</taxon>
    </lineage>
</organism>
<dbReference type="EMBL" id="MU864541">
    <property type="protein sequence ID" value="KAK4183549.1"/>
    <property type="molecule type" value="Genomic_DNA"/>
</dbReference>
<accession>A0AAN7AEF1</accession>
<evidence type="ECO:0000256" key="1">
    <source>
        <dbReference type="SAM" id="MobiDB-lite"/>
    </source>
</evidence>
<evidence type="ECO:0000256" key="2">
    <source>
        <dbReference type="SAM" id="Phobius"/>
    </source>
</evidence>
<reference evidence="3" key="1">
    <citation type="journal article" date="2023" name="Mol. Phylogenet. Evol.">
        <title>Genome-scale phylogeny and comparative genomics of the fungal order Sordariales.</title>
        <authorList>
            <person name="Hensen N."/>
            <person name="Bonometti L."/>
            <person name="Westerberg I."/>
            <person name="Brannstrom I.O."/>
            <person name="Guillou S."/>
            <person name="Cros-Aarteil S."/>
            <person name="Calhoun S."/>
            <person name="Haridas S."/>
            <person name="Kuo A."/>
            <person name="Mondo S."/>
            <person name="Pangilinan J."/>
            <person name="Riley R."/>
            <person name="LaButti K."/>
            <person name="Andreopoulos B."/>
            <person name="Lipzen A."/>
            <person name="Chen C."/>
            <person name="Yan M."/>
            <person name="Daum C."/>
            <person name="Ng V."/>
            <person name="Clum A."/>
            <person name="Steindorff A."/>
            <person name="Ohm R.A."/>
            <person name="Martin F."/>
            <person name="Silar P."/>
            <person name="Natvig D.O."/>
            <person name="Lalanne C."/>
            <person name="Gautier V."/>
            <person name="Ament-Velasquez S.L."/>
            <person name="Kruys A."/>
            <person name="Hutchinson M.I."/>
            <person name="Powell A.J."/>
            <person name="Barry K."/>
            <person name="Miller A.N."/>
            <person name="Grigoriev I.V."/>
            <person name="Debuchy R."/>
            <person name="Gladieux P."/>
            <person name="Hiltunen Thoren M."/>
            <person name="Johannesson H."/>
        </authorList>
    </citation>
    <scope>NUCLEOTIDE SEQUENCE</scope>
    <source>
        <strain evidence="3">PSN309</strain>
    </source>
</reference>
<proteinExistence type="predicted"/>
<feature type="transmembrane region" description="Helical" evidence="2">
    <location>
        <begin position="166"/>
        <end position="190"/>
    </location>
</feature>
<evidence type="ECO:0000313" key="4">
    <source>
        <dbReference type="Proteomes" id="UP001302126"/>
    </source>
</evidence>
<evidence type="ECO:0000313" key="3">
    <source>
        <dbReference type="EMBL" id="KAK4183549.1"/>
    </source>
</evidence>
<keyword evidence="2" id="KW-0472">Membrane</keyword>
<dbReference type="Proteomes" id="UP001302126">
    <property type="component" value="Unassembled WGS sequence"/>
</dbReference>